<dbReference type="InterPro" id="IPR000835">
    <property type="entry name" value="HTH_MarR-typ"/>
</dbReference>
<dbReference type="Gene3D" id="1.10.10.10">
    <property type="entry name" value="Winged helix-like DNA-binding domain superfamily/Winged helix DNA-binding domain"/>
    <property type="match status" value="1"/>
</dbReference>
<dbReference type="InterPro" id="IPR036390">
    <property type="entry name" value="WH_DNA-bd_sf"/>
</dbReference>
<dbReference type="GO" id="GO:0003700">
    <property type="term" value="F:DNA-binding transcription factor activity"/>
    <property type="evidence" value="ECO:0007669"/>
    <property type="project" value="InterPro"/>
</dbReference>
<gene>
    <name evidence="2" type="ORF">OHV25_06615</name>
</gene>
<dbReference type="SUPFAM" id="SSF46785">
    <property type="entry name" value="Winged helix' DNA-binding domain"/>
    <property type="match status" value="1"/>
</dbReference>
<dbReference type="Pfam" id="PF12802">
    <property type="entry name" value="MarR_2"/>
    <property type="match status" value="1"/>
</dbReference>
<evidence type="ECO:0000313" key="2">
    <source>
        <dbReference type="EMBL" id="WTU39266.1"/>
    </source>
</evidence>
<dbReference type="InterPro" id="IPR039422">
    <property type="entry name" value="MarR/SlyA-like"/>
</dbReference>
<dbReference type="PRINTS" id="PR00598">
    <property type="entry name" value="HTHMARR"/>
</dbReference>
<dbReference type="PROSITE" id="PS50995">
    <property type="entry name" value="HTH_MARR_2"/>
    <property type="match status" value="1"/>
</dbReference>
<proteinExistence type="predicted"/>
<feature type="domain" description="HTH marR-type" evidence="1">
    <location>
        <begin position="19"/>
        <end position="150"/>
    </location>
</feature>
<protein>
    <submittedName>
        <fullName evidence="2">MarR family transcriptional regulator</fullName>
    </submittedName>
</protein>
<dbReference type="InterPro" id="IPR036388">
    <property type="entry name" value="WH-like_DNA-bd_sf"/>
</dbReference>
<name>A0AAU2GWL3_9ACTN</name>
<dbReference type="GO" id="GO:0006950">
    <property type="term" value="P:response to stress"/>
    <property type="evidence" value="ECO:0007669"/>
    <property type="project" value="TreeGrafter"/>
</dbReference>
<dbReference type="PANTHER" id="PTHR33164:SF43">
    <property type="entry name" value="HTH-TYPE TRANSCRIPTIONAL REPRESSOR YETL"/>
    <property type="match status" value="1"/>
</dbReference>
<sequence>MVAKREPNSGTQPLFQGLQGWHGFLLRKAGQRFTEQAEQALVHLNITLRQFGVLNVVDSEPGINQRMVGQTLRIDRTTIVGLVDDLEQKDLLERRRGADRRTFALYLTDRGTVCLRDAGDLMVKIHESFLQPLSVAERDVLRELLQRLAVADDSSAL</sequence>
<accession>A0AAU2GWL3</accession>
<dbReference type="PANTHER" id="PTHR33164">
    <property type="entry name" value="TRANSCRIPTIONAL REGULATOR, MARR FAMILY"/>
    <property type="match status" value="1"/>
</dbReference>
<evidence type="ECO:0000259" key="1">
    <source>
        <dbReference type="PROSITE" id="PS50995"/>
    </source>
</evidence>
<organism evidence="2">
    <name type="scientific">Streptomyces sp. NBC_00060</name>
    <dbReference type="NCBI Taxonomy" id="2975636"/>
    <lineage>
        <taxon>Bacteria</taxon>
        <taxon>Bacillati</taxon>
        <taxon>Actinomycetota</taxon>
        <taxon>Actinomycetes</taxon>
        <taxon>Kitasatosporales</taxon>
        <taxon>Streptomycetaceae</taxon>
        <taxon>Streptomyces</taxon>
    </lineage>
</organism>
<dbReference type="AlphaFoldDB" id="A0AAU2GWL3"/>
<reference evidence="2" key="1">
    <citation type="submission" date="2022-10" db="EMBL/GenBank/DDBJ databases">
        <title>The complete genomes of actinobacterial strains from the NBC collection.</title>
        <authorList>
            <person name="Joergensen T.S."/>
            <person name="Alvarez Arevalo M."/>
            <person name="Sterndorff E.B."/>
            <person name="Faurdal D."/>
            <person name="Vuksanovic O."/>
            <person name="Mourched A.-S."/>
            <person name="Charusanti P."/>
            <person name="Shaw S."/>
            <person name="Blin K."/>
            <person name="Weber T."/>
        </authorList>
    </citation>
    <scope>NUCLEOTIDE SEQUENCE</scope>
    <source>
        <strain evidence="2">NBC_00060</strain>
    </source>
</reference>
<dbReference type="EMBL" id="CP108253">
    <property type="protein sequence ID" value="WTU39266.1"/>
    <property type="molecule type" value="Genomic_DNA"/>
</dbReference>
<dbReference type="SMART" id="SM00347">
    <property type="entry name" value="HTH_MARR"/>
    <property type="match status" value="1"/>
</dbReference>